<dbReference type="InterPro" id="IPR011989">
    <property type="entry name" value="ARM-like"/>
</dbReference>
<dbReference type="GO" id="GO:0000796">
    <property type="term" value="C:condensin complex"/>
    <property type="evidence" value="ECO:0007669"/>
    <property type="project" value="InterPro"/>
</dbReference>
<dbReference type="InterPro" id="IPR027165">
    <property type="entry name" value="CND3"/>
</dbReference>
<evidence type="ECO:0000256" key="4">
    <source>
        <dbReference type="ARBA" id="ARBA00022618"/>
    </source>
</evidence>
<keyword evidence="5" id="KW-0498">Mitosis</keyword>
<dbReference type="Pfam" id="PF12719">
    <property type="entry name" value="Cnd3"/>
    <property type="match status" value="1"/>
</dbReference>
<keyword evidence="7" id="KW-0131">Cell cycle</keyword>
<gene>
    <name evidence="9" type="ORF">GW7_16627</name>
</gene>
<dbReference type="AlphaFoldDB" id="G5APQ9"/>
<dbReference type="FunCoup" id="G5APQ9">
    <property type="interactions" value="1572"/>
</dbReference>
<evidence type="ECO:0000256" key="1">
    <source>
        <dbReference type="ARBA" id="ARBA00004286"/>
    </source>
</evidence>
<dbReference type="GO" id="GO:0000793">
    <property type="term" value="C:condensed chromosome"/>
    <property type="evidence" value="ECO:0007669"/>
    <property type="project" value="TreeGrafter"/>
</dbReference>
<accession>G5APQ9</accession>
<feature type="domain" description="Nuclear condensin complex subunit 3 C-terminal" evidence="8">
    <location>
        <begin position="535"/>
        <end position="759"/>
    </location>
</feature>
<dbReference type="InParanoid" id="G5APQ9"/>
<evidence type="ECO:0000313" key="9">
    <source>
        <dbReference type="EMBL" id="EHA99019.1"/>
    </source>
</evidence>
<evidence type="ECO:0000259" key="8">
    <source>
        <dbReference type="Pfam" id="PF12719"/>
    </source>
</evidence>
<dbReference type="Proteomes" id="UP000006813">
    <property type="component" value="Unassembled WGS sequence"/>
</dbReference>
<evidence type="ECO:0000256" key="2">
    <source>
        <dbReference type="ARBA" id="ARBA00006533"/>
    </source>
</evidence>
<proteinExistence type="inferred from homology"/>
<dbReference type="InterPro" id="IPR025977">
    <property type="entry name" value="Cnd3_C"/>
</dbReference>
<evidence type="ECO:0000256" key="7">
    <source>
        <dbReference type="ARBA" id="ARBA00023306"/>
    </source>
</evidence>
<comment type="similarity">
    <text evidence="2">Belongs to the CND3 (condensin subunit 3) family.</text>
</comment>
<evidence type="ECO:0000313" key="10">
    <source>
        <dbReference type="Proteomes" id="UP000006813"/>
    </source>
</evidence>
<evidence type="ECO:0000256" key="6">
    <source>
        <dbReference type="ARBA" id="ARBA00023067"/>
    </source>
</evidence>
<organism evidence="9 10">
    <name type="scientific">Heterocephalus glaber</name>
    <name type="common">Naked mole rat</name>
    <dbReference type="NCBI Taxonomy" id="10181"/>
    <lineage>
        <taxon>Eukaryota</taxon>
        <taxon>Metazoa</taxon>
        <taxon>Chordata</taxon>
        <taxon>Craniata</taxon>
        <taxon>Vertebrata</taxon>
        <taxon>Euteleostomi</taxon>
        <taxon>Mammalia</taxon>
        <taxon>Eutheria</taxon>
        <taxon>Euarchontoglires</taxon>
        <taxon>Glires</taxon>
        <taxon>Rodentia</taxon>
        <taxon>Hystricomorpha</taxon>
        <taxon>Bathyergidae</taxon>
        <taxon>Heterocephalus</taxon>
    </lineage>
</organism>
<dbReference type="InterPro" id="IPR016024">
    <property type="entry name" value="ARM-type_fold"/>
</dbReference>
<dbReference type="FunFam" id="1.25.10.10:FF:000274">
    <property type="entry name" value="Non-SMC condensin I complex subunit G"/>
    <property type="match status" value="1"/>
</dbReference>
<evidence type="ECO:0000256" key="3">
    <source>
        <dbReference type="ARBA" id="ARBA00022454"/>
    </source>
</evidence>
<keyword evidence="6" id="KW-0226">DNA condensation</keyword>
<comment type="subcellular location">
    <subcellularLocation>
        <location evidence="1">Chromosome</location>
    </subcellularLocation>
</comment>
<dbReference type="PANTHER" id="PTHR14418:SF5">
    <property type="entry name" value="CONDENSIN COMPLEX SUBUNIT 3"/>
    <property type="match status" value="1"/>
</dbReference>
<sequence>MGADKRLLLVKEAFRLAQQPHQNQAKLVVALSRTYGTTDNKAVFYEEFVHCLKYAIVVYKREPAVERVIEFAAKFVTSFHQSDVEDNEEEEDCGILNYLFTFLLKHHEANSSAVRFRVCQLINKLLGSMPENALIDDDLFDKINEAMLIRLKDKIPNVRIQAVLALSRLQDPKDDECPVVDAYATLIENDSNPEVRRAVLSCIAPSAKTLPKIVGRTKDVKETVRKLAYQILGEKVHMRAMSIAQRVMLLQQGLNDRSDAVKQAMQKHLLQGWLLFTEGNILELLHRLDVENSSEVAVAVLNALFSTTPLSELVRICKSNDDRKLIPVETLTPEMALYWRALCEYLKSRGNEGEEYLEQILPEPVIYAEYLLSFMQSIPVVNEEQSCDFSYLGNLMTKEFIGQQLILIIKSLETSEEGGRKRLLAILQDILTLPTTPVSLVSFLVERLLHIIIDDNKRTQIVTEIISELRAPIVTVDVQNDPSAVRKKELKNDAETLQKCLTLCYELLKQMSISTGIGATMNEIIESLVLQIDDVMIKRSALKAIFDQLMTYGIEPFKTKKVQALQCESTETNSDDEQNSKEVEETATAKNVLKLLSDFLDSEVSELRTGAAEGLAKLMFSGLLVSSRILSRLILLWYNPVTEEDVRLRHCLGVFFPMFAYVGRTNQECFEEAFLPTLQTLASAPASSPLAEVDITNVAELLVDLTRPSGLNPQAKNSQDYQTLSVHDNLAIKICNEILTSPCSPEIRVYTKALSSLELSSNLAKDLLVLLNKILEQVKDRTCLRALEKVKIQLEKGNKEVGDQSIAAQDGSTTATVFQNEDVTMSLEPQSEMKMRLPRRAKTAALEKSKLSLAQFLNEDIN</sequence>
<dbReference type="EMBL" id="JH166395">
    <property type="protein sequence ID" value="EHA99019.1"/>
    <property type="molecule type" value="Genomic_DNA"/>
</dbReference>
<dbReference type="GO" id="GO:0007076">
    <property type="term" value="P:mitotic chromosome condensation"/>
    <property type="evidence" value="ECO:0007669"/>
    <property type="project" value="InterPro"/>
</dbReference>
<dbReference type="PANTHER" id="PTHR14418">
    <property type="entry name" value="CONDENSIN COMPLEX SUBUNIT 3-RELATED"/>
    <property type="match status" value="1"/>
</dbReference>
<protein>
    <submittedName>
        <fullName evidence="9">Condensin complex subunit 3</fullName>
    </submittedName>
</protein>
<evidence type="ECO:0000256" key="5">
    <source>
        <dbReference type="ARBA" id="ARBA00022776"/>
    </source>
</evidence>
<reference evidence="9 10" key="1">
    <citation type="journal article" date="2011" name="Nature">
        <title>Genome sequencing reveals insights into physiology and longevity of the naked mole rat.</title>
        <authorList>
            <person name="Kim E.B."/>
            <person name="Fang X."/>
            <person name="Fushan A.A."/>
            <person name="Huang Z."/>
            <person name="Lobanov A.V."/>
            <person name="Han L."/>
            <person name="Marino S.M."/>
            <person name="Sun X."/>
            <person name="Turanov A.A."/>
            <person name="Yang P."/>
            <person name="Yim S.H."/>
            <person name="Zhao X."/>
            <person name="Kasaikina M.V."/>
            <person name="Stoletzki N."/>
            <person name="Peng C."/>
            <person name="Polak P."/>
            <person name="Xiong Z."/>
            <person name="Kiezun A."/>
            <person name="Zhu Y."/>
            <person name="Chen Y."/>
            <person name="Kryukov G.V."/>
            <person name="Zhang Q."/>
            <person name="Peshkin L."/>
            <person name="Yang L."/>
            <person name="Bronson R.T."/>
            <person name="Buffenstein R."/>
            <person name="Wang B."/>
            <person name="Han C."/>
            <person name="Li Q."/>
            <person name="Chen L."/>
            <person name="Zhao W."/>
            <person name="Sunyaev S.R."/>
            <person name="Park T.J."/>
            <person name="Zhang G."/>
            <person name="Wang J."/>
            <person name="Gladyshev V.N."/>
        </authorList>
    </citation>
    <scope>NUCLEOTIDE SEQUENCE [LARGE SCALE GENOMIC DNA]</scope>
</reference>
<dbReference type="SUPFAM" id="SSF48371">
    <property type="entry name" value="ARM repeat"/>
    <property type="match status" value="1"/>
</dbReference>
<dbReference type="STRING" id="10181.G5APQ9"/>
<keyword evidence="4" id="KW-0132">Cell division</keyword>
<name>G5APQ9_HETGA</name>
<keyword evidence="3" id="KW-0158">Chromosome</keyword>
<dbReference type="GO" id="GO:0051301">
    <property type="term" value="P:cell division"/>
    <property type="evidence" value="ECO:0007669"/>
    <property type="project" value="UniProtKB-KW"/>
</dbReference>
<dbReference type="Gene3D" id="1.25.10.10">
    <property type="entry name" value="Leucine-rich Repeat Variant"/>
    <property type="match status" value="1"/>
</dbReference>
<dbReference type="GO" id="GO:0005737">
    <property type="term" value="C:cytoplasm"/>
    <property type="evidence" value="ECO:0007669"/>
    <property type="project" value="TreeGrafter"/>
</dbReference>